<organism evidence="1">
    <name type="scientific">Klebsiella pneumoniae</name>
    <dbReference type="NCBI Taxonomy" id="573"/>
    <lineage>
        <taxon>Bacteria</taxon>
        <taxon>Pseudomonadati</taxon>
        <taxon>Pseudomonadota</taxon>
        <taxon>Gammaproteobacteria</taxon>
        <taxon>Enterobacterales</taxon>
        <taxon>Enterobacteriaceae</taxon>
        <taxon>Klebsiella/Raoultella group</taxon>
        <taxon>Klebsiella</taxon>
        <taxon>Klebsiella pneumoniae complex</taxon>
    </lineage>
</organism>
<reference evidence="1" key="1">
    <citation type="submission" date="2018-06" db="EMBL/GenBank/DDBJ databases">
        <authorList>
            <consortium name="Pathogen Informatics"/>
        </authorList>
    </citation>
    <scope>NUCLEOTIDE SEQUENCE</scope>
    <source>
        <strain evidence="1">NCTC11678</strain>
    </source>
</reference>
<proteinExistence type="predicted"/>
<dbReference type="AlphaFoldDB" id="A0A508ZYB0"/>
<protein>
    <submittedName>
        <fullName evidence="1">Uncharacterized protein</fullName>
    </submittedName>
</protein>
<name>A0A508ZYB0_KLEPN</name>
<evidence type="ECO:0000313" key="1">
    <source>
        <dbReference type="EMBL" id="VUA78606.1"/>
    </source>
</evidence>
<dbReference type="EMBL" id="CABFNL010000002">
    <property type="protein sequence ID" value="VUA78606.1"/>
    <property type="molecule type" value="Genomic_DNA"/>
</dbReference>
<dbReference type="RefSeq" id="WP_080871617.1">
    <property type="nucleotide sequence ID" value="NZ_CABDVY010000003.1"/>
</dbReference>
<gene>
    <name evidence="1" type="ORF">NCTC11678_03248</name>
</gene>
<sequence length="128" mass="14384">MSDIQPSHVGIRIQIFSKEATERMEEAIKNANLPYERLALNSVQSALDSVFFFVAHRDEISWLFKSLFSTWPKNPSEHERIKLHVCKPDGTTISVEMGGDTQSEKVLEVLGGSIRDLIADIGRSPDNN</sequence>
<accession>A0A508ZYB0</accession>